<gene>
    <name evidence="2" type="ORF">SLS62_000364</name>
</gene>
<evidence type="ECO:0000313" key="2">
    <source>
        <dbReference type="EMBL" id="KAK7757352.1"/>
    </source>
</evidence>
<feature type="compositionally biased region" description="Basic and acidic residues" evidence="1">
    <location>
        <begin position="595"/>
        <end position="604"/>
    </location>
</feature>
<keyword evidence="3" id="KW-1185">Reference proteome</keyword>
<dbReference type="SUPFAM" id="SSF48208">
    <property type="entry name" value="Six-hairpin glycosidases"/>
    <property type="match status" value="1"/>
</dbReference>
<evidence type="ECO:0000256" key="1">
    <source>
        <dbReference type="SAM" id="MobiDB-lite"/>
    </source>
</evidence>
<comment type="caution">
    <text evidence="2">The sequence shown here is derived from an EMBL/GenBank/DDBJ whole genome shotgun (WGS) entry which is preliminary data.</text>
</comment>
<protein>
    <submittedName>
        <fullName evidence="2">Uncharacterized protein</fullName>
    </submittedName>
</protein>
<dbReference type="Proteomes" id="UP001320420">
    <property type="component" value="Unassembled WGS sequence"/>
</dbReference>
<evidence type="ECO:0000313" key="3">
    <source>
        <dbReference type="Proteomes" id="UP001320420"/>
    </source>
</evidence>
<dbReference type="Gene3D" id="1.50.10.10">
    <property type="match status" value="1"/>
</dbReference>
<dbReference type="GO" id="GO:0003824">
    <property type="term" value="F:catalytic activity"/>
    <property type="evidence" value="ECO:0007669"/>
    <property type="project" value="UniProtKB-ARBA"/>
</dbReference>
<dbReference type="AlphaFoldDB" id="A0AAN9YWM7"/>
<organism evidence="2 3">
    <name type="scientific">Diatrype stigma</name>
    <dbReference type="NCBI Taxonomy" id="117547"/>
    <lineage>
        <taxon>Eukaryota</taxon>
        <taxon>Fungi</taxon>
        <taxon>Dikarya</taxon>
        <taxon>Ascomycota</taxon>
        <taxon>Pezizomycotina</taxon>
        <taxon>Sordariomycetes</taxon>
        <taxon>Xylariomycetidae</taxon>
        <taxon>Xylariales</taxon>
        <taxon>Diatrypaceae</taxon>
        <taxon>Diatrype</taxon>
    </lineage>
</organism>
<sequence length="663" mass="73770">MANPNYAEPATFSLSQDPPDKTIDLGRNGVSISTDAQGRILQLSAFHPEHGIMVAVPFEQFDGNKFRDPSYVRKYRTRMLQYMKTSKGGFGLDLKGDVDFVSIRRIGSHTACFEYTFVNGLEVTYTINVLGNGSVIQTAELTNKSSEIITQKIDLNLCLSLNRASYGQLTEGGPIPLPKSCNIFITTDYQTFSVTNPYLGALIEADVELDDKPLKLESPKDQKVDNSPLDVRASTSVGIHPGQTVKVKAKIRLTPGIEPQSRGNGWARFKAHVSLQEPETLEWKDEEKLTTWQIRLLLEAYKKLGLLFEPNSASYKYYQQQIRKIAKGHLHWVFNRAERPEKFWRRSYVVTGKPKDQSTFQLDQQCYPFLELCDYLDVFPDDEDVKRLADSAAITEVLEYLETQRDAETGLYPTDETPADDSVTYPYHFSSHVLLWRTYTRLRDLWARIKPADAAEIQRLGSLATRIRDQTLAAFTSRHPAIGKPMFAYGTSGGGGGGGGGSNATEEFYYDGNDVPTLFAEEWGFVQTAAEAAAWRNTMEFGLSPANADGYCKGRYPGLGSRHSPGAWVLGYFQEMAYATRTSSNNNNNTGAGTGRKEGEGQGDLKRAWTKITAAMQWDGTFSEAVDPDTAKCSSKAWFSWPGSMIGALLIQMTAEGKLGDLL</sequence>
<dbReference type="EMBL" id="JAKJXP020000002">
    <property type="protein sequence ID" value="KAK7757352.1"/>
    <property type="molecule type" value="Genomic_DNA"/>
</dbReference>
<dbReference type="GO" id="GO:0005975">
    <property type="term" value="P:carbohydrate metabolic process"/>
    <property type="evidence" value="ECO:0007669"/>
    <property type="project" value="InterPro"/>
</dbReference>
<name>A0AAN9YWM7_9PEZI</name>
<accession>A0AAN9YWM7</accession>
<dbReference type="InterPro" id="IPR012341">
    <property type="entry name" value="6hp_glycosidase-like_sf"/>
</dbReference>
<dbReference type="InterPro" id="IPR008313">
    <property type="entry name" value="GH125"/>
</dbReference>
<dbReference type="Pfam" id="PF06824">
    <property type="entry name" value="Glyco_hydro_125"/>
    <property type="match status" value="1"/>
</dbReference>
<dbReference type="InterPro" id="IPR008928">
    <property type="entry name" value="6-hairpin_glycosidase_sf"/>
</dbReference>
<reference evidence="2 3" key="1">
    <citation type="submission" date="2024-02" db="EMBL/GenBank/DDBJ databases">
        <title>De novo assembly and annotation of 12 fungi associated with fruit tree decline syndrome in Ontario, Canada.</title>
        <authorList>
            <person name="Sulman M."/>
            <person name="Ellouze W."/>
            <person name="Ilyukhin E."/>
        </authorList>
    </citation>
    <scope>NUCLEOTIDE SEQUENCE [LARGE SCALE GENOMIC DNA]</scope>
    <source>
        <strain evidence="2 3">M11/M66-122</strain>
    </source>
</reference>
<feature type="region of interest" description="Disordered" evidence="1">
    <location>
        <begin position="583"/>
        <end position="604"/>
    </location>
</feature>
<proteinExistence type="predicted"/>